<gene>
    <name evidence="12" type="primary">34</name>
    <name evidence="12" type="ORF">DS6A_34</name>
</gene>
<dbReference type="SMART" id="SM00480">
    <property type="entry name" value="POL3Bc"/>
    <property type="match status" value="1"/>
</dbReference>
<accession>G8I4E4</accession>
<evidence type="ECO:0000256" key="8">
    <source>
        <dbReference type="ARBA" id="ARBA00023125"/>
    </source>
</evidence>
<dbReference type="CDD" id="cd00140">
    <property type="entry name" value="beta_clamp"/>
    <property type="match status" value="1"/>
</dbReference>
<proteinExistence type="inferred from homology"/>
<dbReference type="GO" id="GO:0009360">
    <property type="term" value="C:DNA polymerase III complex"/>
    <property type="evidence" value="ECO:0007669"/>
    <property type="project" value="InterPro"/>
</dbReference>
<keyword evidence="4" id="KW-0808">Transferase</keyword>
<dbReference type="GO" id="GO:0003887">
    <property type="term" value="F:DNA-directed DNA polymerase activity"/>
    <property type="evidence" value="ECO:0007669"/>
    <property type="project" value="UniProtKB-KW"/>
</dbReference>
<evidence type="ECO:0000256" key="5">
    <source>
        <dbReference type="ARBA" id="ARBA00022695"/>
    </source>
</evidence>
<dbReference type="EMBL" id="JN698994">
    <property type="protein sequence ID" value="AER47588.1"/>
    <property type="molecule type" value="Genomic_DNA"/>
</dbReference>
<dbReference type="GO" id="GO:0008408">
    <property type="term" value="F:3'-5' exonuclease activity"/>
    <property type="evidence" value="ECO:0007669"/>
    <property type="project" value="InterPro"/>
</dbReference>
<evidence type="ECO:0000256" key="2">
    <source>
        <dbReference type="ARBA" id="ARBA00010752"/>
    </source>
</evidence>
<dbReference type="GO" id="GO:0003677">
    <property type="term" value="F:DNA binding"/>
    <property type="evidence" value="ECO:0007669"/>
    <property type="project" value="UniProtKB-KW"/>
</dbReference>
<dbReference type="OrthoDB" id="5120at10239"/>
<keyword evidence="5" id="KW-0548">Nucleotidyltransferase</keyword>
<keyword evidence="7" id="KW-0239">DNA-directed DNA polymerase</keyword>
<dbReference type="GO" id="GO:0006271">
    <property type="term" value="P:DNA strand elongation involved in DNA replication"/>
    <property type="evidence" value="ECO:0007669"/>
    <property type="project" value="TreeGrafter"/>
</dbReference>
<feature type="domain" description="DNA polymerase III beta sliding clamp central" evidence="10">
    <location>
        <begin position="131"/>
        <end position="244"/>
    </location>
</feature>
<keyword evidence="13" id="KW-1185">Reference proteome</keyword>
<comment type="subcellular location">
    <subcellularLocation>
        <location evidence="1">Cytoplasm</location>
    </subcellularLocation>
</comment>
<dbReference type="RefSeq" id="YP_009018722.1">
    <property type="nucleotide sequence ID" value="NC_023744.1"/>
</dbReference>
<evidence type="ECO:0000256" key="7">
    <source>
        <dbReference type="ARBA" id="ARBA00022932"/>
    </source>
</evidence>
<evidence type="ECO:0000259" key="11">
    <source>
        <dbReference type="Pfam" id="PF02768"/>
    </source>
</evidence>
<dbReference type="Pfam" id="PF02768">
    <property type="entry name" value="DNA_pol3_beta_3"/>
    <property type="match status" value="1"/>
</dbReference>
<feature type="domain" description="DNA polymerase III beta sliding clamp C-terminal" evidence="11">
    <location>
        <begin position="247"/>
        <end position="354"/>
    </location>
</feature>
<dbReference type="Pfam" id="PF02767">
    <property type="entry name" value="DNA_pol3_beta_2"/>
    <property type="match status" value="1"/>
</dbReference>
<dbReference type="KEGG" id="vg:18990032"/>
<dbReference type="NCBIfam" id="TIGR00663">
    <property type="entry name" value="dnan"/>
    <property type="match status" value="1"/>
</dbReference>
<dbReference type="InterPro" id="IPR046938">
    <property type="entry name" value="DNA_clamp_sf"/>
</dbReference>
<evidence type="ECO:0000313" key="13">
    <source>
        <dbReference type="Proteomes" id="UP000005857"/>
    </source>
</evidence>
<name>G8I4E4_9CAUD</name>
<dbReference type="InterPro" id="IPR022635">
    <property type="entry name" value="DNA_polIII_beta_C"/>
</dbReference>
<evidence type="ECO:0000259" key="10">
    <source>
        <dbReference type="Pfam" id="PF02767"/>
    </source>
</evidence>
<evidence type="ECO:0000256" key="3">
    <source>
        <dbReference type="ARBA" id="ARBA00022490"/>
    </source>
</evidence>
<dbReference type="GeneID" id="18990032"/>
<organism evidence="12 13">
    <name type="scientific">Mycobacterium phage DS6A</name>
    <dbReference type="NCBI Taxonomy" id="45764"/>
    <lineage>
        <taxon>Viruses</taxon>
        <taxon>Duplodnaviria</taxon>
        <taxon>Heunggongvirae</taxon>
        <taxon>Uroviricota</taxon>
        <taxon>Caudoviricetes</taxon>
        <taxon>Hnatkovirus</taxon>
        <taxon>Hnatkovirus DS6A</taxon>
    </lineage>
</organism>
<reference evidence="12 13" key="1">
    <citation type="journal article" date="2012" name="J. Virol.">
        <title>Complete Genome Sequences of 138 Mycobacteriophages.</title>
        <authorList>
            <consortium name="the Science Education Alliance Phage Hunters Advancing Genomics and Evolutionary Science Program"/>
            <consortium name="the KwaZulu-Natal Research Institute for Tuberculosis and HIV Mycobacterial Genetics Course Students"/>
            <consortium name="the Phage Hunters Integrating Research and Education Program"/>
            <person name="Hatfull G.F."/>
        </authorList>
    </citation>
    <scope>NUCLEOTIDE SEQUENCE [LARGE SCALE GENOMIC DNA]</scope>
</reference>
<evidence type="ECO:0000256" key="4">
    <source>
        <dbReference type="ARBA" id="ARBA00022679"/>
    </source>
</evidence>
<protein>
    <submittedName>
        <fullName evidence="12">DNA polymerase III</fullName>
    </submittedName>
</protein>
<dbReference type="InterPro" id="IPR022637">
    <property type="entry name" value="DNA_polIII_beta_cen"/>
</dbReference>
<dbReference type="PANTHER" id="PTHR30478">
    <property type="entry name" value="DNA POLYMERASE III SUBUNIT BETA"/>
    <property type="match status" value="1"/>
</dbReference>
<keyword evidence="6" id="KW-0235">DNA replication</keyword>
<dbReference type="Pfam" id="PF00712">
    <property type="entry name" value="DNA_pol3_beta"/>
    <property type="match status" value="1"/>
</dbReference>
<dbReference type="InterPro" id="IPR001001">
    <property type="entry name" value="DNA_polIII_beta"/>
</dbReference>
<dbReference type="PANTHER" id="PTHR30478:SF0">
    <property type="entry name" value="BETA SLIDING CLAMP"/>
    <property type="match status" value="1"/>
</dbReference>
<dbReference type="SUPFAM" id="SSF55979">
    <property type="entry name" value="DNA clamp"/>
    <property type="match status" value="3"/>
</dbReference>
<keyword evidence="3" id="KW-0963">Cytoplasm</keyword>
<feature type="domain" description="DNA polymerase III beta sliding clamp N-terminal" evidence="9">
    <location>
        <begin position="3"/>
        <end position="121"/>
    </location>
</feature>
<evidence type="ECO:0000313" key="12">
    <source>
        <dbReference type="EMBL" id="AER47588.1"/>
    </source>
</evidence>
<keyword evidence="8" id="KW-0238">DNA-binding</keyword>
<evidence type="ECO:0000256" key="6">
    <source>
        <dbReference type="ARBA" id="ARBA00022705"/>
    </source>
</evidence>
<comment type="similarity">
    <text evidence="2">Belongs to the beta sliding clamp family.</text>
</comment>
<dbReference type="SMR" id="G8I4E4"/>
<dbReference type="Proteomes" id="UP000005857">
    <property type="component" value="Segment"/>
</dbReference>
<dbReference type="Gene3D" id="3.10.150.10">
    <property type="entry name" value="DNA Polymerase III, subunit A, domain 2"/>
    <property type="match status" value="3"/>
</dbReference>
<sequence>MLGFTVGRAEFADAVSAVGRVLPARPLNPVLAAVRLVGDESGLKVEAFDYEVAAAATVDGTTVAEGGETLVSGRLLAAIAKALPKRVPVKFTHDGARAVVQAGAAEFTLPTMDPREFPQLPGLPTEAGIVDGDLLAEALAQVLPAVHTEGNVPAIAGVQFEFGADVLVLRATDRYRVAVREVPFTWSAGATAEVGTRVTVPTRALGEVGRLGDGSIAVGLAGTLSLTGPALSVVSQLVGEDFPDVSRVFPAEHTAVAVFDAGELAEALGRVLAVGQDPKAPRVSLGFADGALLVSGAGDAGSYREELPIEFYGEPADVWLNPRYLLDGLGAVKAGRAALGLGRPKRPLLLADAGAAGELNVAGPFAPLAGEFLYLLMPAQPPV</sequence>
<evidence type="ECO:0000259" key="9">
    <source>
        <dbReference type="Pfam" id="PF00712"/>
    </source>
</evidence>
<evidence type="ECO:0000256" key="1">
    <source>
        <dbReference type="ARBA" id="ARBA00004496"/>
    </source>
</evidence>
<dbReference type="InterPro" id="IPR022634">
    <property type="entry name" value="DNA_polIII_beta_N"/>
</dbReference>